<dbReference type="RefSeq" id="WP_267566175.1">
    <property type="nucleotide sequence ID" value="NZ_JAPNTZ010000010.1"/>
</dbReference>
<evidence type="ECO:0000313" key="4">
    <source>
        <dbReference type="Proteomes" id="UP001151002"/>
    </source>
</evidence>
<feature type="chain" id="PRO_5045288559" evidence="1">
    <location>
        <begin position="28"/>
        <end position="261"/>
    </location>
</feature>
<dbReference type="EMBL" id="JAPNTZ010000010">
    <property type="protein sequence ID" value="MCY1141774.1"/>
    <property type="molecule type" value="Genomic_DNA"/>
</dbReference>
<dbReference type="Pfam" id="PF13349">
    <property type="entry name" value="DUF4097"/>
    <property type="match status" value="1"/>
</dbReference>
<evidence type="ECO:0000313" key="3">
    <source>
        <dbReference type="EMBL" id="MCY1141774.1"/>
    </source>
</evidence>
<keyword evidence="4" id="KW-1185">Reference proteome</keyword>
<gene>
    <name evidence="3" type="ORF">OWR29_27570</name>
</gene>
<dbReference type="Proteomes" id="UP001151002">
    <property type="component" value="Unassembled WGS sequence"/>
</dbReference>
<comment type="caution">
    <text evidence="3">The sequence shown here is derived from an EMBL/GenBank/DDBJ whole genome shotgun (WGS) entry which is preliminary data.</text>
</comment>
<proteinExistence type="predicted"/>
<organism evidence="3 4">
    <name type="scientific">Paractinoplanes pyxinae</name>
    <dbReference type="NCBI Taxonomy" id="2997416"/>
    <lineage>
        <taxon>Bacteria</taxon>
        <taxon>Bacillati</taxon>
        <taxon>Actinomycetota</taxon>
        <taxon>Actinomycetes</taxon>
        <taxon>Micromonosporales</taxon>
        <taxon>Micromonosporaceae</taxon>
        <taxon>Paractinoplanes</taxon>
    </lineage>
</organism>
<keyword evidence="1" id="KW-0732">Signal</keyword>
<accession>A0ABT4B5J4</accession>
<feature type="signal peptide" evidence="1">
    <location>
        <begin position="1"/>
        <end position="27"/>
    </location>
</feature>
<evidence type="ECO:0000256" key="1">
    <source>
        <dbReference type="SAM" id="SignalP"/>
    </source>
</evidence>
<reference evidence="3" key="1">
    <citation type="submission" date="2022-11" db="EMBL/GenBank/DDBJ databases">
        <authorList>
            <person name="Somphong A."/>
            <person name="Phongsopitanun W."/>
        </authorList>
    </citation>
    <scope>NUCLEOTIDE SEQUENCE</scope>
    <source>
        <strain evidence="3">Pm04-4</strain>
    </source>
</reference>
<evidence type="ECO:0000259" key="2">
    <source>
        <dbReference type="Pfam" id="PF13349"/>
    </source>
</evidence>
<name>A0ABT4B5J4_9ACTN</name>
<dbReference type="InterPro" id="IPR025164">
    <property type="entry name" value="Toastrack_DUF4097"/>
</dbReference>
<protein>
    <submittedName>
        <fullName evidence="3">DUF4097 family beta strand repeat-containing protein</fullName>
    </submittedName>
</protein>
<sequence length="261" mass="26567">MTTTLTRRAGALVLIAATTAATLTGCAGVLGAKMTYEDTEKTKITEIRLDGGAGDVSIRTAAVTETTVKRIIRRSGDPGESYKLDGSTMVIDASCGHNCSLSYEILAPAGVKVSGELDSGNVAFDSVGDTDVKLTSGDVIVAEPAGAVKLRGTSGNIRVVNAKKPVEVQLTSGDIEAMDIAAPVKLKVTSGNIDAVLTTANSVTAQTTSGDVHVQVPEGSYKVSATTGSGDKDVQGIVDDPTAKNEINLRTASGNAVVIGA</sequence>
<dbReference type="PROSITE" id="PS51257">
    <property type="entry name" value="PROKAR_LIPOPROTEIN"/>
    <property type="match status" value="1"/>
</dbReference>
<feature type="domain" description="DUF4097" evidence="2">
    <location>
        <begin position="112"/>
        <end position="236"/>
    </location>
</feature>